<gene>
    <name evidence="1" type="ORF">PHYPA_013778</name>
</gene>
<dbReference type="AlphaFoldDB" id="A0A2K1JYQ1"/>
<proteinExistence type="predicted"/>
<dbReference type="EMBL" id="ABEU02000010">
    <property type="protein sequence ID" value="PNR46658.1"/>
    <property type="molecule type" value="Genomic_DNA"/>
</dbReference>
<evidence type="ECO:0000313" key="3">
    <source>
        <dbReference type="Proteomes" id="UP000006727"/>
    </source>
</evidence>
<name>A0A2K1JYQ1_PHYPA</name>
<dbReference type="EnsemblPlants" id="Pp3c10_12130V3.1">
    <property type="protein sequence ID" value="Pp3c10_12130V3.1"/>
    <property type="gene ID" value="Pp3c10_12130"/>
</dbReference>
<evidence type="ECO:0000313" key="2">
    <source>
        <dbReference type="EnsemblPlants" id="Pp3c10_12130V3.1"/>
    </source>
</evidence>
<reference evidence="2" key="3">
    <citation type="submission" date="2020-12" db="UniProtKB">
        <authorList>
            <consortium name="EnsemblPlants"/>
        </authorList>
    </citation>
    <scope>IDENTIFICATION</scope>
</reference>
<evidence type="ECO:0000313" key="1">
    <source>
        <dbReference type="EMBL" id="PNR46658.1"/>
    </source>
</evidence>
<dbReference type="InParanoid" id="A0A2K1JYQ1"/>
<protein>
    <submittedName>
        <fullName evidence="1 2">Uncharacterized protein</fullName>
    </submittedName>
</protein>
<accession>A0A2K1JYQ1</accession>
<dbReference type="Proteomes" id="UP000006727">
    <property type="component" value="Chromosome 10"/>
</dbReference>
<organism evidence="1">
    <name type="scientific">Physcomitrium patens</name>
    <name type="common">Spreading-leaved earth moss</name>
    <name type="synonym">Physcomitrella patens</name>
    <dbReference type="NCBI Taxonomy" id="3218"/>
    <lineage>
        <taxon>Eukaryota</taxon>
        <taxon>Viridiplantae</taxon>
        <taxon>Streptophyta</taxon>
        <taxon>Embryophyta</taxon>
        <taxon>Bryophyta</taxon>
        <taxon>Bryophytina</taxon>
        <taxon>Bryopsida</taxon>
        <taxon>Funariidae</taxon>
        <taxon>Funariales</taxon>
        <taxon>Funariaceae</taxon>
        <taxon>Physcomitrium</taxon>
    </lineage>
</organism>
<reference evidence="1 3" key="2">
    <citation type="journal article" date="2018" name="Plant J.">
        <title>The Physcomitrella patens chromosome-scale assembly reveals moss genome structure and evolution.</title>
        <authorList>
            <person name="Lang D."/>
            <person name="Ullrich K.K."/>
            <person name="Murat F."/>
            <person name="Fuchs J."/>
            <person name="Jenkins J."/>
            <person name="Haas F.B."/>
            <person name="Piednoel M."/>
            <person name="Gundlach H."/>
            <person name="Van Bel M."/>
            <person name="Meyberg R."/>
            <person name="Vives C."/>
            <person name="Morata J."/>
            <person name="Symeonidi A."/>
            <person name="Hiss M."/>
            <person name="Muchero W."/>
            <person name="Kamisugi Y."/>
            <person name="Saleh O."/>
            <person name="Blanc G."/>
            <person name="Decker E.L."/>
            <person name="van Gessel N."/>
            <person name="Grimwood J."/>
            <person name="Hayes R.D."/>
            <person name="Graham S.W."/>
            <person name="Gunter L.E."/>
            <person name="McDaniel S.F."/>
            <person name="Hoernstein S.N.W."/>
            <person name="Larsson A."/>
            <person name="Li F.W."/>
            <person name="Perroud P.F."/>
            <person name="Phillips J."/>
            <person name="Ranjan P."/>
            <person name="Rokshar D.S."/>
            <person name="Rothfels C.J."/>
            <person name="Schneider L."/>
            <person name="Shu S."/>
            <person name="Stevenson D.W."/>
            <person name="Thummler F."/>
            <person name="Tillich M."/>
            <person name="Villarreal Aguilar J.C."/>
            <person name="Widiez T."/>
            <person name="Wong G.K."/>
            <person name="Wymore A."/>
            <person name="Zhang Y."/>
            <person name="Zimmer A.D."/>
            <person name="Quatrano R.S."/>
            <person name="Mayer K.F.X."/>
            <person name="Goodstein D."/>
            <person name="Casacuberta J.M."/>
            <person name="Vandepoele K."/>
            <person name="Reski R."/>
            <person name="Cuming A.C."/>
            <person name="Tuskan G.A."/>
            <person name="Maumus F."/>
            <person name="Salse J."/>
            <person name="Schmutz J."/>
            <person name="Rensing S.A."/>
        </authorList>
    </citation>
    <scope>NUCLEOTIDE SEQUENCE [LARGE SCALE GENOMIC DNA]</scope>
    <source>
        <strain evidence="2 3">cv. Gransden 2004</strain>
    </source>
</reference>
<dbReference type="Gramene" id="Pp3c10_12130V3.1">
    <property type="protein sequence ID" value="Pp3c10_12130V3.1"/>
    <property type="gene ID" value="Pp3c10_12130"/>
</dbReference>
<sequence>MEVIELILDRAVWQPPKFSTLDRYLHHQYETLNSGWTDFDEDGKPRADAPWLEEDRISRNPNPKPTFNQVEGTITAAKKKQSRGWRSTKTSSNRERNLYIETNSMISSMQKQRRDHGRTLPVFRDERFGKLPLFMDVVPRLKSHFYPMVVRDDVSKQEIMATVDRFTAAFGRSPVWRWGHAKLRL</sequence>
<keyword evidence="3" id="KW-1185">Reference proteome</keyword>
<reference evidence="1 3" key="1">
    <citation type="journal article" date="2008" name="Science">
        <title>The Physcomitrella genome reveals evolutionary insights into the conquest of land by plants.</title>
        <authorList>
            <person name="Rensing S."/>
            <person name="Lang D."/>
            <person name="Zimmer A."/>
            <person name="Terry A."/>
            <person name="Salamov A."/>
            <person name="Shapiro H."/>
            <person name="Nishiyama T."/>
            <person name="Perroud P.-F."/>
            <person name="Lindquist E."/>
            <person name="Kamisugi Y."/>
            <person name="Tanahashi T."/>
            <person name="Sakakibara K."/>
            <person name="Fujita T."/>
            <person name="Oishi K."/>
            <person name="Shin-I T."/>
            <person name="Kuroki Y."/>
            <person name="Toyoda A."/>
            <person name="Suzuki Y."/>
            <person name="Hashimoto A."/>
            <person name="Yamaguchi K."/>
            <person name="Sugano A."/>
            <person name="Kohara Y."/>
            <person name="Fujiyama A."/>
            <person name="Anterola A."/>
            <person name="Aoki S."/>
            <person name="Ashton N."/>
            <person name="Barbazuk W.B."/>
            <person name="Barker E."/>
            <person name="Bennetzen J."/>
            <person name="Bezanilla M."/>
            <person name="Blankenship R."/>
            <person name="Cho S.H."/>
            <person name="Dutcher S."/>
            <person name="Estelle M."/>
            <person name="Fawcett J.A."/>
            <person name="Gundlach H."/>
            <person name="Hanada K."/>
            <person name="Heyl A."/>
            <person name="Hicks K.A."/>
            <person name="Hugh J."/>
            <person name="Lohr M."/>
            <person name="Mayer K."/>
            <person name="Melkozernov A."/>
            <person name="Murata T."/>
            <person name="Nelson D."/>
            <person name="Pils B."/>
            <person name="Prigge M."/>
            <person name="Reiss B."/>
            <person name="Renner T."/>
            <person name="Rombauts S."/>
            <person name="Rushton P."/>
            <person name="Sanderfoot A."/>
            <person name="Schween G."/>
            <person name="Shiu S.-H."/>
            <person name="Stueber K."/>
            <person name="Theodoulou F.L."/>
            <person name="Tu H."/>
            <person name="Van de Peer Y."/>
            <person name="Verrier P.J."/>
            <person name="Waters E."/>
            <person name="Wood A."/>
            <person name="Yang L."/>
            <person name="Cove D."/>
            <person name="Cuming A."/>
            <person name="Hasebe M."/>
            <person name="Lucas S."/>
            <person name="Mishler D.B."/>
            <person name="Reski R."/>
            <person name="Grigoriev I."/>
            <person name="Quatrano R.S."/>
            <person name="Boore J.L."/>
        </authorList>
    </citation>
    <scope>NUCLEOTIDE SEQUENCE [LARGE SCALE GENOMIC DNA]</scope>
    <source>
        <strain evidence="2 3">cv. Gransden 2004</strain>
    </source>
</reference>
<dbReference type="PaxDb" id="3218-PP1S141_16V6.1"/>